<reference evidence="10" key="1">
    <citation type="journal article" date="2010" name="ISME J.">
        <title>The complete genome sequence of the algal symbiont Dinoroseobacter shibae: a hitchhiker's guide to life in the sea.</title>
        <authorList>
            <person name="Wagner-Dobler I."/>
            <person name="Ballhausen B."/>
            <person name="Berger M."/>
            <person name="Brinkhoff T."/>
            <person name="Buchholz I."/>
            <person name="Bunk B."/>
            <person name="Cypionka H."/>
            <person name="Daniel R."/>
            <person name="Drepper T."/>
            <person name="Gerdts G."/>
            <person name="Hahnke S."/>
            <person name="Han C."/>
            <person name="Jahn D."/>
            <person name="Kalhoefer D."/>
            <person name="Kiss H."/>
            <person name="Klenk H.P."/>
            <person name="Kyrpides N."/>
            <person name="Liebl W."/>
            <person name="Liesegang H."/>
            <person name="Meincke L."/>
            <person name="Pati A."/>
            <person name="Petersen J."/>
            <person name="Piekarski T."/>
            <person name="Pommerenke C."/>
            <person name="Pradella S."/>
            <person name="Pukall R."/>
            <person name="Rabus R."/>
            <person name="Stackebrandt E."/>
            <person name="Thole S."/>
            <person name="Thompson L."/>
            <person name="Tielen P."/>
            <person name="Tomasch J."/>
            <person name="von Jan M."/>
            <person name="Wanphrut N."/>
            <person name="Wichels A."/>
            <person name="Zech H."/>
            <person name="Simon M."/>
        </authorList>
    </citation>
    <scope>NUCLEOTIDE SEQUENCE [LARGE SCALE GENOMIC DNA]</scope>
    <source>
        <strain evidence="10">DSM 16493 / NCIMB 14021 / DFL 12</strain>
    </source>
</reference>
<dbReference type="KEGG" id="dsh:Dshi_2800"/>
<keyword evidence="7" id="KW-0732">Signal</keyword>
<evidence type="ECO:0000256" key="1">
    <source>
        <dbReference type="ARBA" id="ARBA00022448"/>
    </source>
</evidence>
<evidence type="ECO:0000313" key="10">
    <source>
        <dbReference type="Proteomes" id="UP000006833"/>
    </source>
</evidence>
<evidence type="ECO:0000256" key="4">
    <source>
        <dbReference type="ARBA" id="ARBA00022982"/>
    </source>
</evidence>
<dbReference type="STRING" id="398580.Dshi_2800"/>
<dbReference type="InterPro" id="IPR009056">
    <property type="entry name" value="Cyt_c-like_dom"/>
</dbReference>
<evidence type="ECO:0000256" key="3">
    <source>
        <dbReference type="ARBA" id="ARBA00022723"/>
    </source>
</evidence>
<dbReference type="SUPFAM" id="SSF46626">
    <property type="entry name" value="Cytochrome c"/>
    <property type="match status" value="2"/>
</dbReference>
<feature type="domain" description="Cytochrome c" evidence="8">
    <location>
        <begin position="27"/>
        <end position="130"/>
    </location>
</feature>
<name>A8LJ38_DINSH</name>
<organism evidence="9 10">
    <name type="scientific">Dinoroseobacter shibae (strain DSM 16493 / NCIMB 14021 / DFL 12)</name>
    <dbReference type="NCBI Taxonomy" id="398580"/>
    <lineage>
        <taxon>Bacteria</taxon>
        <taxon>Pseudomonadati</taxon>
        <taxon>Pseudomonadota</taxon>
        <taxon>Alphaproteobacteria</taxon>
        <taxon>Rhodobacterales</taxon>
        <taxon>Roseobacteraceae</taxon>
        <taxon>Dinoroseobacter</taxon>
    </lineage>
</organism>
<dbReference type="Pfam" id="PF00034">
    <property type="entry name" value="Cytochrom_C"/>
    <property type="match status" value="1"/>
</dbReference>
<dbReference type="GO" id="GO:0020037">
    <property type="term" value="F:heme binding"/>
    <property type="evidence" value="ECO:0007669"/>
    <property type="project" value="InterPro"/>
</dbReference>
<dbReference type="Proteomes" id="UP000006833">
    <property type="component" value="Chromosome"/>
</dbReference>
<protein>
    <submittedName>
        <fullName evidence="9">Cytochrome c</fullName>
    </submittedName>
</protein>
<keyword evidence="4" id="KW-0249">Electron transport</keyword>
<feature type="chain" id="PRO_5002725211" evidence="7">
    <location>
        <begin position="24"/>
        <end position="235"/>
    </location>
</feature>
<dbReference type="GO" id="GO:0009055">
    <property type="term" value="F:electron transfer activity"/>
    <property type="evidence" value="ECO:0007669"/>
    <property type="project" value="InterPro"/>
</dbReference>
<dbReference type="OrthoDB" id="9805828at2"/>
<evidence type="ECO:0000256" key="5">
    <source>
        <dbReference type="ARBA" id="ARBA00023004"/>
    </source>
</evidence>
<dbReference type="InterPro" id="IPR036909">
    <property type="entry name" value="Cyt_c-like_dom_sf"/>
</dbReference>
<dbReference type="eggNOG" id="COG3474">
    <property type="taxonomic scope" value="Bacteria"/>
</dbReference>
<keyword evidence="5 6" id="KW-0408">Iron</keyword>
<feature type="signal peptide" evidence="7">
    <location>
        <begin position="1"/>
        <end position="23"/>
    </location>
</feature>
<dbReference type="PROSITE" id="PS51007">
    <property type="entry name" value="CYTC"/>
    <property type="match status" value="2"/>
</dbReference>
<evidence type="ECO:0000259" key="8">
    <source>
        <dbReference type="PROSITE" id="PS51007"/>
    </source>
</evidence>
<dbReference type="Gene3D" id="1.10.760.10">
    <property type="entry name" value="Cytochrome c-like domain"/>
    <property type="match status" value="2"/>
</dbReference>
<dbReference type="PRINTS" id="PR00604">
    <property type="entry name" value="CYTCHRMECIAB"/>
</dbReference>
<dbReference type="GO" id="GO:0046872">
    <property type="term" value="F:metal ion binding"/>
    <property type="evidence" value="ECO:0007669"/>
    <property type="project" value="UniProtKB-KW"/>
</dbReference>
<keyword evidence="3 6" id="KW-0479">Metal-binding</keyword>
<keyword evidence="2 6" id="KW-0349">Heme</keyword>
<keyword evidence="10" id="KW-1185">Reference proteome</keyword>
<keyword evidence="1" id="KW-0813">Transport</keyword>
<evidence type="ECO:0000256" key="6">
    <source>
        <dbReference type="PROSITE-ProRule" id="PRU00433"/>
    </source>
</evidence>
<dbReference type="eggNOG" id="COG2863">
    <property type="taxonomic scope" value="Bacteria"/>
</dbReference>
<dbReference type="RefSeq" id="WP_012179461.1">
    <property type="nucleotide sequence ID" value="NC_009952.1"/>
</dbReference>
<sequence length="235" mass="25549">MQGKLTPLLWAAALVGLTGAAPADEIGDPERGAQLFRQCASCHQIGDGAESRVGPHLNEIYGRRAGSIERFSYSDGMLRMGADGLIWDLRTLDAYIANPRALVSGTRMSYRGMPEAQDRADLLAYMRDFTASPADIPEAEPTALPSVPELPPDVLALQGDAEWGAYLSSECTSCHQIDGTDQGIPSITYWPEEDFVLALHAYKTKLRPHPVMQMIAGRLSNEEIAALAAFFKDPD</sequence>
<accession>A8LJ38</accession>
<evidence type="ECO:0000256" key="7">
    <source>
        <dbReference type="SAM" id="SignalP"/>
    </source>
</evidence>
<dbReference type="PANTHER" id="PTHR11961">
    <property type="entry name" value="CYTOCHROME C"/>
    <property type="match status" value="1"/>
</dbReference>
<gene>
    <name evidence="9" type="ordered locus">Dshi_2800</name>
</gene>
<feature type="domain" description="Cytochrome c" evidence="8">
    <location>
        <begin position="159"/>
        <end position="235"/>
    </location>
</feature>
<evidence type="ECO:0000313" key="9">
    <source>
        <dbReference type="EMBL" id="ABV94533.1"/>
    </source>
</evidence>
<dbReference type="EMBL" id="CP000830">
    <property type="protein sequence ID" value="ABV94533.1"/>
    <property type="molecule type" value="Genomic_DNA"/>
</dbReference>
<proteinExistence type="predicted"/>
<evidence type="ECO:0000256" key="2">
    <source>
        <dbReference type="ARBA" id="ARBA00022617"/>
    </source>
</evidence>
<dbReference type="HOGENOM" id="CLU_1179572_0_0_5"/>
<dbReference type="AlphaFoldDB" id="A8LJ38"/>
<dbReference type="InterPro" id="IPR002327">
    <property type="entry name" value="Cyt_c_1A/1B"/>
</dbReference>